<proteinExistence type="predicted"/>
<dbReference type="Proteomes" id="UP000886005">
    <property type="component" value="Unassembled WGS sequence"/>
</dbReference>
<evidence type="ECO:0000256" key="3">
    <source>
        <dbReference type="ARBA" id="ARBA00012438"/>
    </source>
</evidence>
<dbReference type="SUPFAM" id="SSF55874">
    <property type="entry name" value="ATPase domain of HSP90 chaperone/DNA topoisomerase II/histidine kinase"/>
    <property type="match status" value="1"/>
</dbReference>
<keyword evidence="7 10" id="KW-0418">Kinase</keyword>
<sequence>LKSLHDGSGFIEFTDDRDDLFAALAIEFNHIKKRLDAYESYPLPELILGRPAAGKLAVPFNMGLMVLDKNGGRVLRFSPSIPRLLQAEPSQSPIPVPVNVFLQHSPYRSRLQEITAQNGRTEILRNNKGGLLALTTLKYSDGIYVMVQDLSFLKIQELARKEFIAYISHEIKTPLTSMSLAVHNLQSAHSAERLDEIRLLLKDDLFRLEQFTKNMLLIAMLDEDGHVPEKEKSDLSLLLRQAVGELARIAEKKQITVKVTARETQRANINPVLIRHALLNILHNALRFGPARSTVRIVVKEEKSWLTLEVHDQGPGLEAGLLRKINEGCLRYTLKNDQGEAHFGLGLYLSARIIERHGGHFSIDNGKEGACVTLRLPREETHE</sequence>
<dbReference type="Gene3D" id="1.10.287.130">
    <property type="match status" value="1"/>
</dbReference>
<evidence type="ECO:0000256" key="7">
    <source>
        <dbReference type="ARBA" id="ARBA00022777"/>
    </source>
</evidence>
<evidence type="ECO:0000256" key="1">
    <source>
        <dbReference type="ARBA" id="ARBA00000085"/>
    </source>
</evidence>
<dbReference type="InterPro" id="IPR036097">
    <property type="entry name" value="HisK_dim/P_sf"/>
</dbReference>
<dbReference type="InterPro" id="IPR005467">
    <property type="entry name" value="His_kinase_dom"/>
</dbReference>
<dbReference type="CDD" id="cd00075">
    <property type="entry name" value="HATPase"/>
    <property type="match status" value="1"/>
</dbReference>
<dbReference type="EC" id="2.7.13.3" evidence="3"/>
<organism evidence="10">
    <name type="scientific">Caldithrix abyssi</name>
    <dbReference type="NCBI Taxonomy" id="187145"/>
    <lineage>
        <taxon>Bacteria</taxon>
        <taxon>Pseudomonadati</taxon>
        <taxon>Calditrichota</taxon>
        <taxon>Calditrichia</taxon>
        <taxon>Calditrichales</taxon>
        <taxon>Calditrichaceae</taxon>
        <taxon>Caldithrix</taxon>
    </lineage>
</organism>
<dbReference type="PANTHER" id="PTHR44936">
    <property type="entry name" value="SENSOR PROTEIN CREC"/>
    <property type="match status" value="1"/>
</dbReference>
<dbReference type="SUPFAM" id="SSF47384">
    <property type="entry name" value="Homodimeric domain of signal transducing histidine kinase"/>
    <property type="match status" value="1"/>
</dbReference>
<dbReference type="GO" id="GO:0000155">
    <property type="term" value="F:phosphorelay sensor kinase activity"/>
    <property type="evidence" value="ECO:0007669"/>
    <property type="project" value="InterPro"/>
</dbReference>
<keyword evidence="4" id="KW-1003">Cell membrane</keyword>
<evidence type="ECO:0000259" key="9">
    <source>
        <dbReference type="PROSITE" id="PS50109"/>
    </source>
</evidence>
<dbReference type="InterPro" id="IPR036890">
    <property type="entry name" value="HATPase_C_sf"/>
</dbReference>
<accession>A0A7V1PUM5</accession>
<evidence type="ECO:0000256" key="4">
    <source>
        <dbReference type="ARBA" id="ARBA00022475"/>
    </source>
</evidence>
<evidence type="ECO:0000256" key="8">
    <source>
        <dbReference type="ARBA" id="ARBA00022840"/>
    </source>
</evidence>
<dbReference type="InterPro" id="IPR050980">
    <property type="entry name" value="2C_sensor_his_kinase"/>
</dbReference>
<evidence type="ECO:0000313" key="10">
    <source>
        <dbReference type="EMBL" id="HED09767.1"/>
    </source>
</evidence>
<dbReference type="InterPro" id="IPR003594">
    <property type="entry name" value="HATPase_dom"/>
</dbReference>
<keyword evidence="5" id="KW-0808">Transferase</keyword>
<name>A0A7V1PUM5_CALAY</name>
<gene>
    <name evidence="10" type="ORF">ENJ10_03685</name>
</gene>
<protein>
    <recommendedName>
        <fullName evidence="3">histidine kinase</fullName>
        <ecNumber evidence="3">2.7.13.3</ecNumber>
    </recommendedName>
</protein>
<dbReference type="InterPro" id="IPR003661">
    <property type="entry name" value="HisK_dim/P_dom"/>
</dbReference>
<evidence type="ECO:0000256" key="5">
    <source>
        <dbReference type="ARBA" id="ARBA00022679"/>
    </source>
</evidence>
<dbReference type="SMART" id="SM00387">
    <property type="entry name" value="HATPase_c"/>
    <property type="match status" value="1"/>
</dbReference>
<dbReference type="SMART" id="SM00388">
    <property type="entry name" value="HisKA"/>
    <property type="match status" value="1"/>
</dbReference>
<feature type="domain" description="Histidine kinase" evidence="9">
    <location>
        <begin position="166"/>
        <end position="380"/>
    </location>
</feature>
<feature type="non-terminal residue" evidence="10">
    <location>
        <position position="1"/>
    </location>
</feature>
<evidence type="ECO:0000256" key="6">
    <source>
        <dbReference type="ARBA" id="ARBA00022741"/>
    </source>
</evidence>
<dbReference type="Gene3D" id="3.30.565.10">
    <property type="entry name" value="Histidine kinase-like ATPase, C-terminal domain"/>
    <property type="match status" value="1"/>
</dbReference>
<evidence type="ECO:0000256" key="2">
    <source>
        <dbReference type="ARBA" id="ARBA00004651"/>
    </source>
</evidence>
<comment type="subcellular location">
    <subcellularLocation>
        <location evidence="2">Cell membrane</location>
        <topology evidence="2">Multi-pass membrane protein</topology>
    </subcellularLocation>
</comment>
<dbReference type="CDD" id="cd00082">
    <property type="entry name" value="HisKA"/>
    <property type="match status" value="1"/>
</dbReference>
<dbReference type="Pfam" id="PF00512">
    <property type="entry name" value="HisKA"/>
    <property type="match status" value="1"/>
</dbReference>
<reference evidence="10" key="1">
    <citation type="journal article" date="2020" name="mSystems">
        <title>Genome- and Community-Level Interaction Insights into Carbon Utilization and Element Cycling Functions of Hydrothermarchaeota in Hydrothermal Sediment.</title>
        <authorList>
            <person name="Zhou Z."/>
            <person name="Liu Y."/>
            <person name="Xu W."/>
            <person name="Pan J."/>
            <person name="Luo Z.H."/>
            <person name="Li M."/>
        </authorList>
    </citation>
    <scope>NUCLEOTIDE SEQUENCE [LARGE SCALE GENOMIC DNA]</scope>
    <source>
        <strain evidence="10">HyVt-456</strain>
    </source>
</reference>
<dbReference type="AlphaFoldDB" id="A0A7V1PUM5"/>
<keyword evidence="6" id="KW-0547">Nucleotide-binding</keyword>
<dbReference type="EMBL" id="DRLD01000097">
    <property type="protein sequence ID" value="HED09767.1"/>
    <property type="molecule type" value="Genomic_DNA"/>
</dbReference>
<dbReference type="PANTHER" id="PTHR44936:SF10">
    <property type="entry name" value="SENSOR PROTEIN RSTB"/>
    <property type="match status" value="1"/>
</dbReference>
<keyword evidence="4" id="KW-0472">Membrane</keyword>
<comment type="caution">
    <text evidence="10">The sequence shown here is derived from an EMBL/GenBank/DDBJ whole genome shotgun (WGS) entry which is preliminary data.</text>
</comment>
<dbReference type="PROSITE" id="PS50109">
    <property type="entry name" value="HIS_KIN"/>
    <property type="match status" value="1"/>
</dbReference>
<dbReference type="GO" id="GO:0005524">
    <property type="term" value="F:ATP binding"/>
    <property type="evidence" value="ECO:0007669"/>
    <property type="project" value="UniProtKB-KW"/>
</dbReference>
<keyword evidence="8" id="KW-0067">ATP-binding</keyword>
<dbReference type="GO" id="GO:0005886">
    <property type="term" value="C:plasma membrane"/>
    <property type="evidence" value="ECO:0007669"/>
    <property type="project" value="UniProtKB-SubCell"/>
</dbReference>
<dbReference type="Pfam" id="PF02518">
    <property type="entry name" value="HATPase_c"/>
    <property type="match status" value="1"/>
</dbReference>
<comment type="catalytic activity">
    <reaction evidence="1">
        <text>ATP + protein L-histidine = ADP + protein N-phospho-L-histidine.</text>
        <dbReference type="EC" id="2.7.13.3"/>
    </reaction>
</comment>